<dbReference type="InterPro" id="IPR056622">
    <property type="entry name" value="ARM_FBXO47"/>
</dbReference>
<accession>A0A0N5CVE3</accession>
<evidence type="ECO:0000313" key="4">
    <source>
        <dbReference type="WBParaSite" id="TCLT_0000427301-mRNA-1"/>
    </source>
</evidence>
<evidence type="ECO:0000259" key="1">
    <source>
        <dbReference type="Pfam" id="PF24467"/>
    </source>
</evidence>
<dbReference type="Proteomes" id="UP000276776">
    <property type="component" value="Unassembled WGS sequence"/>
</dbReference>
<dbReference type="Pfam" id="PF24467">
    <property type="entry name" value="ARM_FBXO47"/>
    <property type="match status" value="1"/>
</dbReference>
<dbReference type="OrthoDB" id="5785977at2759"/>
<dbReference type="WBParaSite" id="TCLT_0000427301-mRNA-1">
    <property type="protein sequence ID" value="TCLT_0000427301-mRNA-1"/>
    <property type="gene ID" value="TCLT_0000427301"/>
</dbReference>
<keyword evidence="3" id="KW-1185">Reference proteome</keyword>
<organism evidence="4">
    <name type="scientific">Thelazia callipaeda</name>
    <name type="common">Oriental eyeworm</name>
    <name type="synonym">Parasitic nematode</name>
    <dbReference type="NCBI Taxonomy" id="103827"/>
    <lineage>
        <taxon>Eukaryota</taxon>
        <taxon>Metazoa</taxon>
        <taxon>Ecdysozoa</taxon>
        <taxon>Nematoda</taxon>
        <taxon>Chromadorea</taxon>
        <taxon>Rhabditida</taxon>
        <taxon>Spirurina</taxon>
        <taxon>Spiruromorpha</taxon>
        <taxon>Thelazioidea</taxon>
        <taxon>Thelaziidae</taxon>
        <taxon>Thelazia</taxon>
    </lineage>
</organism>
<sequence>MFFTGVNDILNQVVPAQIENAHLEIEARERLKGFFMSHKGHDNRYGFWNSLILRTQESLAAQGRLFMIIFGPVKTNSQNKVIDWELLANETIESHIMCEEVIGPLSFSLNSMISDVNLGNYAWSDHSIFNLLEEITTVPNSWTLDNFASLLILKPRLMYIALQFRITYNLVNEAADLFHTINSVLHHWGVFYIEAVASVILQIFRSLSSSQRRQFLSSYLMIEAQSLQEALTTNPFDRDCFYVEMAIRRAVSPFILLLATSI</sequence>
<dbReference type="AlphaFoldDB" id="A0A0N5CVE3"/>
<gene>
    <name evidence="2" type="ORF">TCLT_LOCUS4262</name>
</gene>
<dbReference type="OMA" id="TIESHIM"/>
<feature type="domain" description="FBXO47 ARM repeats region" evidence="1">
    <location>
        <begin position="3"/>
        <end position="261"/>
    </location>
</feature>
<dbReference type="PANTHER" id="PTHR34098">
    <property type="entry name" value="F-BOX ONLY PROTEIN 47"/>
    <property type="match status" value="1"/>
</dbReference>
<dbReference type="PANTHER" id="PTHR34098:SF1">
    <property type="entry name" value="F-BOX ONLY PROTEIN 47"/>
    <property type="match status" value="1"/>
</dbReference>
<name>A0A0N5CVE3_THECL</name>
<reference evidence="2 3" key="2">
    <citation type="submission" date="2018-11" db="EMBL/GenBank/DDBJ databases">
        <authorList>
            <consortium name="Pathogen Informatics"/>
        </authorList>
    </citation>
    <scope>NUCLEOTIDE SEQUENCE [LARGE SCALE GENOMIC DNA]</scope>
</reference>
<evidence type="ECO:0000313" key="2">
    <source>
        <dbReference type="EMBL" id="VDN01349.1"/>
    </source>
</evidence>
<reference evidence="4" key="1">
    <citation type="submission" date="2017-02" db="UniProtKB">
        <authorList>
            <consortium name="WormBaseParasite"/>
        </authorList>
    </citation>
    <scope>IDENTIFICATION</scope>
</reference>
<dbReference type="InterPro" id="IPR038946">
    <property type="entry name" value="FBXO47"/>
</dbReference>
<proteinExistence type="predicted"/>
<evidence type="ECO:0000313" key="3">
    <source>
        <dbReference type="Proteomes" id="UP000276776"/>
    </source>
</evidence>
<protein>
    <submittedName>
        <fullName evidence="4">DUF4704 domain-containing protein</fullName>
    </submittedName>
</protein>
<dbReference type="EMBL" id="UYYF01004282">
    <property type="protein sequence ID" value="VDN01349.1"/>
    <property type="molecule type" value="Genomic_DNA"/>
</dbReference>